<accession>A0A544W886</accession>
<dbReference type="GO" id="GO:0016616">
    <property type="term" value="F:oxidoreductase activity, acting on the CH-OH group of donors, NAD or NADP as acceptor"/>
    <property type="evidence" value="ECO:0007669"/>
    <property type="project" value="TreeGrafter"/>
</dbReference>
<evidence type="ECO:0000256" key="1">
    <source>
        <dbReference type="ARBA" id="ARBA00023002"/>
    </source>
</evidence>
<dbReference type="Gene3D" id="1.10.1040.10">
    <property type="entry name" value="N-(1-d-carboxylethyl)-l-norvaline Dehydrogenase, domain 2"/>
    <property type="match status" value="1"/>
</dbReference>
<dbReference type="InterPro" id="IPR013328">
    <property type="entry name" value="6PGD_dom2"/>
</dbReference>
<dbReference type="AlphaFoldDB" id="A0A544W886"/>
<keyword evidence="5" id="KW-1185">Reference proteome</keyword>
<proteinExistence type="predicted"/>
<evidence type="ECO:0000313" key="4">
    <source>
        <dbReference type="EMBL" id="TQR88461.1"/>
    </source>
</evidence>
<feature type="domain" description="6-phosphogluconate dehydrogenase NADP-binding" evidence="3">
    <location>
        <begin position="73"/>
        <end position="223"/>
    </location>
</feature>
<dbReference type="InterPro" id="IPR036291">
    <property type="entry name" value="NAD(P)-bd_dom_sf"/>
</dbReference>
<dbReference type="Proteomes" id="UP000315759">
    <property type="component" value="Unassembled WGS sequence"/>
</dbReference>
<dbReference type="PANTHER" id="PTHR22981">
    <property type="entry name" value="3-HYDROXYISOBUTYRATE DEHYDROGENASE-RELATED"/>
    <property type="match status" value="1"/>
</dbReference>
<dbReference type="EMBL" id="VIFX01000001">
    <property type="protein sequence ID" value="TQR88461.1"/>
    <property type="molecule type" value="Genomic_DNA"/>
</dbReference>
<dbReference type="PANTHER" id="PTHR22981:SF7">
    <property type="entry name" value="3-HYDROXYISOBUTYRATE DEHYDROGENASE, MITOCHONDRIAL"/>
    <property type="match status" value="1"/>
</dbReference>
<reference evidence="4 5" key="1">
    <citation type="submission" date="2018-10" db="EMBL/GenBank/DDBJ databases">
        <title>Draft genome of Mycobacterium hodleri strain B.</title>
        <authorList>
            <person name="Amande T.J."/>
            <person name="Mcgenity T.J."/>
        </authorList>
    </citation>
    <scope>NUCLEOTIDE SEQUENCE [LARGE SCALE GENOMIC DNA]</scope>
    <source>
        <strain evidence="4 5">B</strain>
    </source>
</reference>
<keyword evidence="1" id="KW-0560">Oxidoreductase</keyword>
<keyword evidence="2" id="KW-0520">NAD</keyword>
<protein>
    <submittedName>
        <fullName evidence="4">NAD(P)-dependent oxidoreductase</fullName>
    </submittedName>
</protein>
<dbReference type="SUPFAM" id="SSF51735">
    <property type="entry name" value="NAD(P)-binding Rossmann-fold domains"/>
    <property type="match status" value="1"/>
</dbReference>
<dbReference type="GO" id="GO:0050661">
    <property type="term" value="F:NADP binding"/>
    <property type="evidence" value="ECO:0007669"/>
    <property type="project" value="InterPro"/>
</dbReference>
<gene>
    <name evidence="4" type="ORF">D8S82_00110</name>
</gene>
<name>A0A544W886_9MYCO</name>
<evidence type="ECO:0000256" key="2">
    <source>
        <dbReference type="ARBA" id="ARBA00023027"/>
    </source>
</evidence>
<dbReference type="Pfam" id="PF03446">
    <property type="entry name" value="NAD_binding_2"/>
    <property type="match status" value="1"/>
</dbReference>
<evidence type="ECO:0000259" key="3">
    <source>
        <dbReference type="Pfam" id="PF03446"/>
    </source>
</evidence>
<evidence type="ECO:0000313" key="5">
    <source>
        <dbReference type="Proteomes" id="UP000315759"/>
    </source>
</evidence>
<organism evidence="4 5">
    <name type="scientific">Mycolicibacterium hodleri</name>
    <dbReference type="NCBI Taxonomy" id="49897"/>
    <lineage>
        <taxon>Bacteria</taxon>
        <taxon>Bacillati</taxon>
        <taxon>Actinomycetota</taxon>
        <taxon>Actinomycetes</taxon>
        <taxon>Mycobacteriales</taxon>
        <taxon>Mycobacteriaceae</taxon>
        <taxon>Mycolicibacterium</taxon>
    </lineage>
</organism>
<sequence length="352" mass="36995">MSRLMMPPPAAAVVSVRHHRVPPLTPVGECLLTVMRRTPDAAYVFHGRVDDDLRRQSRTGAAAPMEARMTISVGIVGVGDMGSELVPHLVGDGYAVTAFDVDPARLDAAVAAGAQRAVSPYDAATRADVLLSLVMSQDIPAAHFGDQGILAGLRPGALLVVGSTTTPEMMEAVHRHADPAVAVVDAPIVGGVRYAREKSLTFLVGGEPASVDRAEAVLTSLGKVEKVGPAGSGVAYKLITNSFVMAAEVGLREALDLTDVLGGDYETALRLFRVGPMAAVVTRALDESNPRPLRASAEDFDTLLSAVGDPSLLPISAAGRSRLWNAVTVDPTHEPMFVELTRKTTALPPYRG</sequence>
<dbReference type="Gene3D" id="3.40.50.720">
    <property type="entry name" value="NAD(P)-binding Rossmann-like Domain"/>
    <property type="match status" value="1"/>
</dbReference>
<dbReference type="InterPro" id="IPR006115">
    <property type="entry name" value="6PGDH_NADP-bd"/>
</dbReference>
<comment type="caution">
    <text evidence="4">The sequence shown here is derived from an EMBL/GenBank/DDBJ whole genome shotgun (WGS) entry which is preliminary data.</text>
</comment>